<feature type="region of interest" description="Disordered" evidence="1">
    <location>
        <begin position="1114"/>
        <end position="1134"/>
    </location>
</feature>
<feature type="domain" description="C2H2-type" evidence="2">
    <location>
        <begin position="392"/>
        <end position="418"/>
    </location>
</feature>
<feature type="compositionally biased region" description="Basic and acidic residues" evidence="1">
    <location>
        <begin position="201"/>
        <end position="220"/>
    </location>
</feature>
<feature type="region of interest" description="Disordered" evidence="1">
    <location>
        <begin position="1318"/>
        <end position="1436"/>
    </location>
</feature>
<feature type="region of interest" description="Disordered" evidence="1">
    <location>
        <begin position="192"/>
        <end position="225"/>
    </location>
</feature>
<feature type="region of interest" description="Disordered" evidence="1">
    <location>
        <begin position="783"/>
        <end position="813"/>
    </location>
</feature>
<feature type="compositionally biased region" description="Basic and acidic residues" evidence="1">
    <location>
        <begin position="87"/>
        <end position="97"/>
    </location>
</feature>
<reference evidence="4" key="2">
    <citation type="submission" date="2020-10" db="UniProtKB">
        <authorList>
            <consortium name="WormBaseParasite"/>
        </authorList>
    </citation>
    <scope>IDENTIFICATION</scope>
</reference>
<feature type="compositionally biased region" description="Low complexity" evidence="1">
    <location>
        <begin position="1407"/>
        <end position="1424"/>
    </location>
</feature>
<feature type="domain" description="C2H2-type" evidence="2">
    <location>
        <begin position="127"/>
        <end position="149"/>
    </location>
</feature>
<feature type="compositionally biased region" description="Polar residues" evidence="1">
    <location>
        <begin position="59"/>
        <end position="77"/>
    </location>
</feature>
<feature type="compositionally biased region" description="Basic and acidic residues" evidence="1">
    <location>
        <begin position="237"/>
        <end position="247"/>
    </location>
</feature>
<name>A0A7E4WDL1_PANRE</name>
<evidence type="ECO:0000313" key="3">
    <source>
        <dbReference type="Proteomes" id="UP000492821"/>
    </source>
</evidence>
<feature type="region of interest" description="Disordered" evidence="1">
    <location>
        <begin position="237"/>
        <end position="312"/>
    </location>
</feature>
<feature type="compositionally biased region" description="Low complexity" evidence="1">
    <location>
        <begin position="691"/>
        <end position="717"/>
    </location>
</feature>
<dbReference type="SMART" id="SM00355">
    <property type="entry name" value="ZnF_C2H2"/>
    <property type="match status" value="2"/>
</dbReference>
<sequence length="1436" mass="157366">MSRYRQVYDYDDDDDEEETVQKKIYLSDESDLAEDDSDDYSEYDEEANDSELNPESPADNASNSPMPEGKPSTSSAPTKKDRRPSRRDKMAAPKMEEEPVDDVVRGFPTAQQRLKMMALKEKDIPRWVCPVCGLATATREKFEKHILFHDDMFIVLQQYYEEKDQQLVLAQSKKRYTAAGLDLFEKKGAAKKAIKAEPGSEAEKKPGSSEEESKPSEPKSNKSLFDPYFGQLVRWEDSPTQKDHSDEPCSSTDAPKPVPQQKQPQVIHPRPFKQPFPGPIRQHEKTEPKEKPDDGSDSDSDASGDDRPEPPYFIIENGVARKVTAGEAYYRSMKAQTRERTPDLPLAVGRKGFKPEIDPEVLKVLTPDFGRPLGAPHFSKPDKTIKIEQQKYSCTYCPTEAPGYDRIRQMLEHMYFDHWVDIDNLELSTPTYSYKVASADTCKEFHRQCPLRKLPPSEFLMHVLVAHTKQLLGGISTKVALKMSLSVAGDDFGFNVKFEEMPGALIQELHDAKAYVKRFNANDRRHPRIKIAPEKAKEPELVQPPGRLVPMIDQDGRKCAQIMLPNTALPEVALQPTEGGVPEQKPVVQRQVQPQQPQPRPVFVTPQIPTTVTNGPKPSEVMFVDPSGKPVPGIKRVMDPQGRISFQIPKGYKVAPAQQQPRMLIPPPSLPTQATPRSNLPMPLSSTVSRPTTTTMPRQPTVPLSATVPQLTRQPTRMPTPQPSAPAQQQRQPPPQRIPVIRPVQQGPRPNVVSIVRPMPLRAPTMGPGQIRIVQKTMAPGTRPITTITTRPMTTTAPTPVSSAASSSKPATAVSSEEYIDVETVDEAPKPKQQPPKRMMALSNLVPRYPGQQHQQQPQSQPGVTTVRPVRPMRKEGPAAMRVTQPAVMAAPGPRGPRPTATTMITKDANGKIVRVVRTPAMRGSTIVQKPATKAGATTKPVQGLAAKPKARPKPSILQKKAATPIANKALASLKQAATATTLRKKPLAGKPKTAKQTAGAIPANEAAPGPGTMTFITTRGEKRTFVAPSDHEVQELLKSPSKKKARSKSPAKRVIGVKARTTATTTTAKSEEAAAASPAEKKARVVLPAKMPLSAAPPQRTIKRIPAPLIVPITTASPDTPKEASEESAPMDATAAEPIQVDHGDVPESPIDILTVDEPEVTRPNTFDFEPQLQTDGAANQMPSSSAMAYDQQIDTDIVNEFLTPTSSAVELAPQNDGTYVVQSQMPGSNVNDIYADAKYAYAYQVAGVGTSESLTDGNYVVQSQIPVTSADGNYVYQPQMAGEGSFEQQYVDNSNGATVQYNPMYEFGDDADEQLLKDFLEPPPPGSQTSFFSSTPTEQAEQPQQEPEQPLASFDESQTTFVSNVAAEQIEHALPEQEEQAEHLPLQQAPETSSINEHVEEAPTEKAPSAEAEPAPATVADPTDTDDEPIDIMH</sequence>
<evidence type="ECO:0000313" key="4">
    <source>
        <dbReference type="WBParaSite" id="Pan_g9753.t1"/>
    </source>
</evidence>
<feature type="compositionally biased region" description="Acidic residues" evidence="1">
    <location>
        <begin position="1425"/>
        <end position="1436"/>
    </location>
</feature>
<feature type="region of interest" description="Disordered" evidence="1">
    <location>
        <begin position="1033"/>
        <end position="1083"/>
    </location>
</feature>
<feature type="compositionally biased region" description="Low complexity" evidence="1">
    <location>
        <begin position="850"/>
        <end position="862"/>
    </location>
</feature>
<dbReference type="InterPro" id="IPR013087">
    <property type="entry name" value="Znf_C2H2_type"/>
</dbReference>
<feature type="region of interest" description="Disordered" evidence="1">
    <location>
        <begin position="591"/>
        <end position="618"/>
    </location>
</feature>
<protein>
    <submittedName>
        <fullName evidence="4">C2H2-type domain-containing protein</fullName>
    </submittedName>
</protein>
<dbReference type="Proteomes" id="UP000492821">
    <property type="component" value="Unassembled WGS sequence"/>
</dbReference>
<keyword evidence="3" id="KW-1185">Reference proteome</keyword>
<feature type="compositionally biased region" description="Low complexity" evidence="1">
    <location>
        <begin position="1337"/>
        <end position="1352"/>
    </location>
</feature>
<feature type="compositionally biased region" description="Polar residues" evidence="1">
    <location>
        <begin position="671"/>
        <end position="690"/>
    </location>
</feature>
<organism evidence="3 4">
    <name type="scientific">Panagrellus redivivus</name>
    <name type="common">Microworm</name>
    <dbReference type="NCBI Taxonomy" id="6233"/>
    <lineage>
        <taxon>Eukaryota</taxon>
        <taxon>Metazoa</taxon>
        <taxon>Ecdysozoa</taxon>
        <taxon>Nematoda</taxon>
        <taxon>Chromadorea</taxon>
        <taxon>Rhabditida</taxon>
        <taxon>Tylenchina</taxon>
        <taxon>Panagrolaimomorpha</taxon>
        <taxon>Panagrolaimoidea</taxon>
        <taxon>Panagrolaimidae</taxon>
        <taxon>Panagrellus</taxon>
    </lineage>
</organism>
<feature type="compositionally biased region" description="Basic and acidic residues" evidence="1">
    <location>
        <begin position="281"/>
        <end position="294"/>
    </location>
</feature>
<feature type="compositionally biased region" description="Low complexity" evidence="1">
    <location>
        <begin position="591"/>
        <end position="607"/>
    </location>
</feature>
<feature type="compositionally biased region" description="Acidic residues" evidence="1">
    <location>
        <begin position="28"/>
        <end position="49"/>
    </location>
</feature>
<accession>A0A7E4WDL1</accession>
<feature type="region of interest" description="Disordered" evidence="1">
    <location>
        <begin position="932"/>
        <end position="955"/>
    </location>
</feature>
<dbReference type="WBParaSite" id="Pan_g9753.t1">
    <property type="protein sequence ID" value="Pan_g9753.t1"/>
    <property type="gene ID" value="Pan_g9753"/>
</dbReference>
<feature type="region of interest" description="Disordered" evidence="1">
    <location>
        <begin position="849"/>
        <end position="869"/>
    </location>
</feature>
<feature type="region of interest" description="Disordered" evidence="1">
    <location>
        <begin position="23"/>
        <end position="104"/>
    </location>
</feature>
<feature type="compositionally biased region" description="Basic residues" evidence="1">
    <location>
        <begin position="1041"/>
        <end position="1052"/>
    </location>
</feature>
<feature type="compositionally biased region" description="Low complexity" evidence="1">
    <location>
        <begin position="1059"/>
        <end position="1079"/>
    </location>
</feature>
<proteinExistence type="predicted"/>
<evidence type="ECO:0000256" key="1">
    <source>
        <dbReference type="SAM" id="MobiDB-lite"/>
    </source>
</evidence>
<evidence type="ECO:0000259" key="2">
    <source>
        <dbReference type="SMART" id="SM00355"/>
    </source>
</evidence>
<feature type="region of interest" description="Disordered" evidence="1">
    <location>
        <begin position="662"/>
        <end position="751"/>
    </location>
</feature>
<feature type="region of interest" description="Disordered" evidence="1">
    <location>
        <begin position="987"/>
        <end position="1011"/>
    </location>
</feature>
<reference evidence="3" key="1">
    <citation type="journal article" date="2013" name="Genetics">
        <title>The draft genome and transcriptome of Panagrellus redivivus are shaped by the harsh demands of a free-living lifestyle.</title>
        <authorList>
            <person name="Srinivasan J."/>
            <person name="Dillman A.R."/>
            <person name="Macchietto M.G."/>
            <person name="Heikkinen L."/>
            <person name="Lakso M."/>
            <person name="Fracchia K.M."/>
            <person name="Antoshechkin I."/>
            <person name="Mortazavi A."/>
            <person name="Wong G."/>
            <person name="Sternberg P.W."/>
        </authorList>
    </citation>
    <scope>NUCLEOTIDE SEQUENCE [LARGE SCALE GENOMIC DNA]</scope>
    <source>
        <strain evidence="3">MT8872</strain>
    </source>
</reference>